<sequence>MERLVLRDDQWERTSAHIIGTERTRGSSGRDTRMFVEGVLWTARTGNPWRDLAEVFGAWNSVFRRFGRWAAKGMWDRVFAVMSDDLGFEYLIIDSTVVRTHQHAPRAKKGLRIKPRGRSRGGPSTKLRLAVRGLGCPARTILTAGQRGDARQALAPLGEDQPEAVPADAAYASGAFRPVIVEAGTVAVIPNNPSRAIRHPFKEAPYKERHLVECCFSRLKQFRRVATRHEGTARNYLAIINPRRNRPLAQVTVHKT</sequence>
<keyword evidence="5" id="KW-1185">Reference proteome</keyword>
<dbReference type="GO" id="GO:0006313">
    <property type="term" value="P:DNA transposition"/>
    <property type="evidence" value="ECO:0007669"/>
    <property type="project" value="InterPro"/>
</dbReference>
<dbReference type="AlphaFoldDB" id="A0A4R5QDA5"/>
<evidence type="ECO:0000313" key="4">
    <source>
        <dbReference type="EMBL" id="TDH60598.1"/>
    </source>
</evidence>
<feature type="domain" description="Insertion element IS402-like" evidence="3">
    <location>
        <begin position="6"/>
        <end position="79"/>
    </location>
</feature>
<dbReference type="PANTHER" id="PTHR46637:SF1">
    <property type="entry name" value="BLL5188 PROTEIN"/>
    <property type="match status" value="1"/>
</dbReference>
<dbReference type="NCBIfam" id="NF033580">
    <property type="entry name" value="transpos_IS5_3"/>
    <property type="match status" value="1"/>
</dbReference>
<dbReference type="InterPro" id="IPR025161">
    <property type="entry name" value="IS402-like_dom"/>
</dbReference>
<dbReference type="OrthoDB" id="7277254at2"/>
<name>A0A4R5QDA5_9PROT</name>
<dbReference type="Pfam" id="PF13340">
    <property type="entry name" value="DUF4096"/>
    <property type="match status" value="1"/>
</dbReference>
<protein>
    <submittedName>
        <fullName evidence="4">IS5 family transposase</fullName>
    </submittedName>
</protein>
<dbReference type="GO" id="GO:0003677">
    <property type="term" value="F:DNA binding"/>
    <property type="evidence" value="ECO:0007669"/>
    <property type="project" value="InterPro"/>
</dbReference>
<evidence type="ECO:0000313" key="5">
    <source>
        <dbReference type="Proteomes" id="UP000295096"/>
    </source>
</evidence>
<evidence type="ECO:0000259" key="3">
    <source>
        <dbReference type="Pfam" id="PF13340"/>
    </source>
</evidence>
<organism evidence="4 5">
    <name type="scientific">Dankookia rubra</name>
    <dbReference type="NCBI Taxonomy" id="1442381"/>
    <lineage>
        <taxon>Bacteria</taxon>
        <taxon>Pseudomonadati</taxon>
        <taxon>Pseudomonadota</taxon>
        <taxon>Alphaproteobacteria</taxon>
        <taxon>Acetobacterales</taxon>
        <taxon>Roseomonadaceae</taxon>
        <taxon>Dankookia</taxon>
    </lineage>
</organism>
<evidence type="ECO:0000256" key="1">
    <source>
        <dbReference type="SAM" id="MobiDB-lite"/>
    </source>
</evidence>
<reference evidence="4 5" key="1">
    <citation type="journal article" date="2016" name="J. Microbiol.">
        <title>Dankookia rubra gen. nov., sp. nov., an alphaproteobacterium isolated from sediment of a shallow stream.</title>
        <authorList>
            <person name="Kim W.H."/>
            <person name="Kim D.H."/>
            <person name="Kang K."/>
            <person name="Ahn T.Y."/>
        </authorList>
    </citation>
    <scope>NUCLEOTIDE SEQUENCE [LARGE SCALE GENOMIC DNA]</scope>
    <source>
        <strain evidence="4 5">JCM30602</strain>
    </source>
</reference>
<dbReference type="EMBL" id="SMSJ01000035">
    <property type="protein sequence ID" value="TDH60598.1"/>
    <property type="molecule type" value="Genomic_DNA"/>
</dbReference>
<dbReference type="Pfam" id="PF01609">
    <property type="entry name" value="DDE_Tnp_1"/>
    <property type="match status" value="1"/>
</dbReference>
<dbReference type="Proteomes" id="UP000295096">
    <property type="component" value="Unassembled WGS sequence"/>
</dbReference>
<feature type="region of interest" description="Disordered" evidence="1">
    <location>
        <begin position="105"/>
        <end position="124"/>
    </location>
</feature>
<gene>
    <name evidence="4" type="ORF">E2C06_21400</name>
</gene>
<feature type="compositionally biased region" description="Basic residues" evidence="1">
    <location>
        <begin position="105"/>
        <end position="119"/>
    </location>
</feature>
<dbReference type="InterPro" id="IPR052909">
    <property type="entry name" value="Transposase_6_like"/>
</dbReference>
<dbReference type="GO" id="GO:0004803">
    <property type="term" value="F:transposase activity"/>
    <property type="evidence" value="ECO:0007669"/>
    <property type="project" value="InterPro"/>
</dbReference>
<dbReference type="PANTHER" id="PTHR46637">
    <property type="entry name" value="TIS1421-TRANSPOSASE PROTEIN A"/>
    <property type="match status" value="1"/>
</dbReference>
<proteinExistence type="predicted"/>
<feature type="domain" description="Transposase IS4-like" evidence="2">
    <location>
        <begin position="91"/>
        <end position="240"/>
    </location>
</feature>
<evidence type="ECO:0000259" key="2">
    <source>
        <dbReference type="Pfam" id="PF01609"/>
    </source>
</evidence>
<comment type="caution">
    <text evidence="4">The sequence shown here is derived from an EMBL/GenBank/DDBJ whole genome shotgun (WGS) entry which is preliminary data.</text>
</comment>
<dbReference type="InterPro" id="IPR002559">
    <property type="entry name" value="Transposase_11"/>
</dbReference>
<accession>A0A4R5QDA5</accession>